<dbReference type="Proteomes" id="UP000886757">
    <property type="component" value="Unassembled WGS sequence"/>
</dbReference>
<comment type="similarity">
    <text evidence="7">Belongs to the binding-protein-dependent transport system permease family.</text>
</comment>
<gene>
    <name evidence="9" type="ORF">IAB31_03675</name>
</gene>
<keyword evidence="6 7" id="KW-0472">Membrane</keyword>
<keyword evidence="3" id="KW-1003">Cell membrane</keyword>
<evidence type="ECO:0000256" key="4">
    <source>
        <dbReference type="ARBA" id="ARBA00022692"/>
    </source>
</evidence>
<proteinExistence type="inferred from homology"/>
<dbReference type="EMBL" id="DVGK01000043">
    <property type="protein sequence ID" value="HIR13007.1"/>
    <property type="molecule type" value="Genomic_DNA"/>
</dbReference>
<evidence type="ECO:0000256" key="7">
    <source>
        <dbReference type="RuleBase" id="RU363032"/>
    </source>
</evidence>
<evidence type="ECO:0000256" key="6">
    <source>
        <dbReference type="ARBA" id="ARBA00023136"/>
    </source>
</evidence>
<dbReference type="GO" id="GO:0055085">
    <property type="term" value="P:transmembrane transport"/>
    <property type="evidence" value="ECO:0007669"/>
    <property type="project" value="InterPro"/>
</dbReference>
<dbReference type="AlphaFoldDB" id="A0A9D1AB48"/>
<dbReference type="Pfam" id="PF00528">
    <property type="entry name" value="BPD_transp_1"/>
    <property type="match status" value="1"/>
</dbReference>
<dbReference type="PANTHER" id="PTHR43744:SF8">
    <property type="entry name" value="SN-GLYCEROL-3-PHOSPHATE TRANSPORT SYSTEM PERMEASE PROTEIN UGPE"/>
    <property type="match status" value="1"/>
</dbReference>
<feature type="transmembrane region" description="Helical" evidence="7">
    <location>
        <begin position="114"/>
        <end position="135"/>
    </location>
</feature>
<dbReference type="InterPro" id="IPR000515">
    <property type="entry name" value="MetI-like"/>
</dbReference>
<keyword evidence="5 7" id="KW-1133">Transmembrane helix</keyword>
<reference evidence="9" key="1">
    <citation type="submission" date="2020-10" db="EMBL/GenBank/DDBJ databases">
        <authorList>
            <person name="Gilroy R."/>
        </authorList>
    </citation>
    <scope>NUCLEOTIDE SEQUENCE</scope>
    <source>
        <strain evidence="9">ChiSjej4B22-8148</strain>
    </source>
</reference>
<dbReference type="PANTHER" id="PTHR43744">
    <property type="entry name" value="ABC TRANSPORTER PERMEASE PROTEIN MG189-RELATED-RELATED"/>
    <property type="match status" value="1"/>
</dbReference>
<feature type="transmembrane region" description="Helical" evidence="7">
    <location>
        <begin position="80"/>
        <end position="102"/>
    </location>
</feature>
<accession>A0A9D1AB48</accession>
<evidence type="ECO:0000256" key="3">
    <source>
        <dbReference type="ARBA" id="ARBA00022475"/>
    </source>
</evidence>
<evidence type="ECO:0000259" key="8">
    <source>
        <dbReference type="PROSITE" id="PS50928"/>
    </source>
</evidence>
<dbReference type="PROSITE" id="PS50928">
    <property type="entry name" value="ABC_TM1"/>
    <property type="match status" value="1"/>
</dbReference>
<evidence type="ECO:0000256" key="1">
    <source>
        <dbReference type="ARBA" id="ARBA00004651"/>
    </source>
</evidence>
<dbReference type="GO" id="GO:0005886">
    <property type="term" value="C:plasma membrane"/>
    <property type="evidence" value="ECO:0007669"/>
    <property type="project" value="UniProtKB-SubCell"/>
</dbReference>
<dbReference type="CDD" id="cd06261">
    <property type="entry name" value="TM_PBP2"/>
    <property type="match status" value="1"/>
</dbReference>
<organism evidence="9 10">
    <name type="scientific">Candidatus Choladousia intestinavium</name>
    <dbReference type="NCBI Taxonomy" id="2840727"/>
    <lineage>
        <taxon>Bacteria</taxon>
        <taxon>Bacillati</taxon>
        <taxon>Bacillota</taxon>
        <taxon>Clostridia</taxon>
        <taxon>Lachnospirales</taxon>
        <taxon>Lachnospiraceae</taxon>
        <taxon>Lachnospiraceae incertae sedis</taxon>
        <taxon>Candidatus Choladousia</taxon>
    </lineage>
</organism>
<feature type="domain" description="ABC transmembrane type-1" evidence="8">
    <location>
        <begin position="76"/>
        <end position="265"/>
    </location>
</feature>
<name>A0A9D1AB48_9FIRM</name>
<evidence type="ECO:0000256" key="5">
    <source>
        <dbReference type="ARBA" id="ARBA00022989"/>
    </source>
</evidence>
<evidence type="ECO:0000313" key="10">
    <source>
        <dbReference type="Proteomes" id="UP000886757"/>
    </source>
</evidence>
<dbReference type="Gene3D" id="1.10.3720.10">
    <property type="entry name" value="MetI-like"/>
    <property type="match status" value="1"/>
</dbReference>
<dbReference type="SUPFAM" id="SSF161098">
    <property type="entry name" value="MetI-like"/>
    <property type="match status" value="1"/>
</dbReference>
<keyword evidence="2 7" id="KW-0813">Transport</keyword>
<keyword evidence="4 7" id="KW-0812">Transmembrane</keyword>
<feature type="transmembrane region" description="Helical" evidence="7">
    <location>
        <begin position="16"/>
        <end position="37"/>
    </location>
</feature>
<feature type="transmembrane region" description="Helical" evidence="7">
    <location>
        <begin position="247"/>
        <end position="265"/>
    </location>
</feature>
<comment type="subcellular location">
    <subcellularLocation>
        <location evidence="1 7">Cell membrane</location>
        <topology evidence="1 7">Multi-pass membrane protein</topology>
    </subcellularLocation>
</comment>
<feature type="transmembrane region" description="Helical" evidence="7">
    <location>
        <begin position="187"/>
        <end position="212"/>
    </location>
</feature>
<comment type="caution">
    <text evidence="9">The sequence shown here is derived from an EMBL/GenBank/DDBJ whole genome shotgun (WGS) entry which is preliminary data.</text>
</comment>
<evidence type="ECO:0000256" key="2">
    <source>
        <dbReference type="ARBA" id="ARBA00022448"/>
    </source>
</evidence>
<sequence length="280" mass="31381">MKKKLGLKKKLKHKSWLVTILCLMYSSIIVLLLYITLISSFKSGTEIVTDIFSLPKSLDFSHYIEVLTESNFLRAMGNSIFITGVSIVGLLIVSSMLAYGYARYEFKGKGFLQTFILLGMMFPIQLGVLINFRVINAMHLVNTPWGLILIYIGNLSLASFLFMRFFAKLPESLAESAKIDGANEFTIFARIMMPLSKPIFGTVALTSGLTIYNDFYMPLIFLSGDQRTATVVLQNNLSAFLFNIEQIFPMVVISVIPVIILYIFCQKQLIEGLTAGAEKT</sequence>
<dbReference type="InterPro" id="IPR035906">
    <property type="entry name" value="MetI-like_sf"/>
</dbReference>
<protein>
    <submittedName>
        <fullName evidence="9">Carbohydrate ABC transporter permease</fullName>
    </submittedName>
</protein>
<evidence type="ECO:0000313" key="9">
    <source>
        <dbReference type="EMBL" id="HIR13007.1"/>
    </source>
</evidence>
<reference evidence="9" key="2">
    <citation type="journal article" date="2021" name="PeerJ">
        <title>Extensive microbial diversity within the chicken gut microbiome revealed by metagenomics and culture.</title>
        <authorList>
            <person name="Gilroy R."/>
            <person name="Ravi A."/>
            <person name="Getino M."/>
            <person name="Pursley I."/>
            <person name="Horton D.L."/>
            <person name="Alikhan N.F."/>
            <person name="Baker D."/>
            <person name="Gharbi K."/>
            <person name="Hall N."/>
            <person name="Watson M."/>
            <person name="Adriaenssens E.M."/>
            <person name="Foster-Nyarko E."/>
            <person name="Jarju S."/>
            <person name="Secka A."/>
            <person name="Antonio M."/>
            <person name="Oren A."/>
            <person name="Chaudhuri R.R."/>
            <person name="La Ragione R."/>
            <person name="Hildebrand F."/>
            <person name="Pallen M.J."/>
        </authorList>
    </citation>
    <scope>NUCLEOTIDE SEQUENCE</scope>
    <source>
        <strain evidence="9">ChiSjej4B22-8148</strain>
    </source>
</reference>
<feature type="transmembrane region" description="Helical" evidence="7">
    <location>
        <begin position="147"/>
        <end position="167"/>
    </location>
</feature>